<dbReference type="EMBL" id="KL197713">
    <property type="protein sequence ID" value="KDQ60596.1"/>
    <property type="molecule type" value="Genomic_DNA"/>
</dbReference>
<keyword evidence="13" id="KW-1185">Reference proteome</keyword>
<dbReference type="OrthoDB" id="10267654at2759"/>
<evidence type="ECO:0000256" key="3">
    <source>
        <dbReference type="ARBA" id="ARBA00020222"/>
    </source>
</evidence>
<comment type="subcellular location">
    <subcellularLocation>
        <location evidence="1 10">Mitochondrion inner membrane</location>
        <topology evidence="1 10">Single-pass membrane protein</topology>
    </subcellularLocation>
</comment>
<evidence type="ECO:0000256" key="7">
    <source>
        <dbReference type="ARBA" id="ARBA00023128"/>
    </source>
</evidence>
<evidence type="ECO:0000256" key="2">
    <source>
        <dbReference type="ARBA" id="ARBA00010320"/>
    </source>
</evidence>
<dbReference type="GO" id="GO:0005743">
    <property type="term" value="C:mitochondrial inner membrane"/>
    <property type="evidence" value="ECO:0007669"/>
    <property type="project" value="UniProtKB-SubCell"/>
</dbReference>
<sequence length="881" mass="98382">MILLRRTVGRRAGVLDFPRRALVRPLSTPTVPQDAAGAASDLRATPAQTSEAWLYIDSVFPVRLGSWDLRHYVGIFREDNLIAKLKTILSSIDTHGFKVLSIEPHLKDGGVFVRFRYNGLENAETLDAIENVLRDTASRQGGVPSWTGFSRGDVWLVKGQPWREDMRRYASPIVSVTFEGPDIPEEHLYKIFRPCGRIQDLRNPTPVPAGSLRSSTIVFPHLRSATIARNIIHGLRLPSSNPNGPVTRLRILYEQPIKAHAIRDWIASHPRFVLPVIVFLLGTLTYTIFDPVRAFMVEGKVMDWFDYREFKLYKWIRQNTVERFAIFSSRNGDDASAVENVWKERKDAEDAVNKYLNEVPTSIAFVYGPQGSGKDRLLARVTKATQRNFLVIDCTPLIKASSDAAAVSALADQTGYWPVFTFTNSINTMIDMASVGLIGQKAGLSTSLTDQVKQILEVVGSALKRVTTSHRDAFERRLKELRMEEDRKAQEARRRERIMNGTWHDPRLDCVAGNGVMSELGVGDENLDADTSEDLSRMVILPGDQLVEKEKGGSDRRQRSAEEVEALNSLPVVIIKNFASKGGRDDLLGVLAQWAATLAENQVAHVIVISDNRENAKTLARALPSKPLNTIALHDADAASVLAFVQQKLNDSGADLTFTAEQVSLLERLGGRASDLENLIHKVRSGQKVEEAVEDIISSGVGELRKNAFGDDVEDAKNLLWSREQAWLILKRLSEKEEIPYHDVLLEFPFKGDETAIRSMEHSELITVTTENGRPSMIRPGKPVYKYVFERVVRDPIFQATQDISFNEKQIASAESIVRACEEELLTLKQLGTDPNHWLESLGASSTRSAYLFKKMQAAEVKVEALEKKNAALKKVLSKGG</sequence>
<evidence type="ECO:0000256" key="5">
    <source>
        <dbReference type="ARBA" id="ARBA00022792"/>
    </source>
</evidence>
<dbReference type="InterPro" id="IPR039627">
    <property type="entry name" value="Yme2_C"/>
</dbReference>
<reference evidence="13" key="1">
    <citation type="journal article" date="2014" name="Proc. Natl. Acad. Sci. U.S.A.">
        <title>Extensive sampling of basidiomycete genomes demonstrates inadequacy of the white-rot/brown-rot paradigm for wood decay fungi.</title>
        <authorList>
            <person name="Riley R."/>
            <person name="Salamov A.A."/>
            <person name="Brown D.W."/>
            <person name="Nagy L.G."/>
            <person name="Floudas D."/>
            <person name="Held B.W."/>
            <person name="Levasseur A."/>
            <person name="Lombard V."/>
            <person name="Morin E."/>
            <person name="Otillar R."/>
            <person name="Lindquist E.A."/>
            <person name="Sun H."/>
            <person name="LaButti K.M."/>
            <person name="Schmutz J."/>
            <person name="Jabbour D."/>
            <person name="Luo H."/>
            <person name="Baker S.E."/>
            <person name="Pisabarro A.G."/>
            <person name="Walton J.D."/>
            <person name="Blanchette R.A."/>
            <person name="Henrissat B."/>
            <person name="Martin F."/>
            <person name="Cullen D."/>
            <person name="Hibbett D.S."/>
            <person name="Grigoriev I.V."/>
        </authorList>
    </citation>
    <scope>NUCLEOTIDE SEQUENCE [LARGE SCALE GENOMIC DNA]</scope>
    <source>
        <strain evidence="13">MUCL 33604</strain>
    </source>
</reference>
<protein>
    <recommendedName>
        <fullName evidence="3 10">Mitochondrial escape protein 2</fullName>
    </recommendedName>
</protein>
<gene>
    <name evidence="12" type="ORF">JAAARDRAFT_67035</name>
</gene>
<keyword evidence="10" id="KW-0694">RNA-binding</keyword>
<keyword evidence="7 10" id="KW-0496">Mitochondrion</keyword>
<keyword evidence="10" id="KW-0507">mRNA processing</keyword>
<evidence type="ECO:0000256" key="8">
    <source>
        <dbReference type="ARBA" id="ARBA00023136"/>
    </source>
</evidence>
<organism evidence="12 13">
    <name type="scientific">Jaapia argillacea MUCL 33604</name>
    <dbReference type="NCBI Taxonomy" id="933084"/>
    <lineage>
        <taxon>Eukaryota</taxon>
        <taxon>Fungi</taxon>
        <taxon>Dikarya</taxon>
        <taxon>Basidiomycota</taxon>
        <taxon>Agaricomycotina</taxon>
        <taxon>Agaricomycetes</taxon>
        <taxon>Agaricomycetidae</taxon>
        <taxon>Jaapiales</taxon>
        <taxon>Jaapiaceae</taxon>
        <taxon>Jaapia</taxon>
    </lineage>
</organism>
<dbReference type="PANTHER" id="PTHR32198:SF2">
    <property type="entry name" value="MITOCHONDRIAL ESCAPE PROTEIN 2"/>
    <property type="match status" value="1"/>
</dbReference>
<evidence type="ECO:0000256" key="10">
    <source>
        <dbReference type="RuleBase" id="RU367108"/>
    </source>
</evidence>
<evidence type="ECO:0000313" key="13">
    <source>
        <dbReference type="Proteomes" id="UP000027265"/>
    </source>
</evidence>
<dbReference type="InterPro" id="IPR018850">
    <property type="entry name" value="Mt_escape_2_C"/>
</dbReference>
<dbReference type="Pfam" id="PF10443">
    <property type="entry name" value="RNA12"/>
    <property type="match status" value="1"/>
</dbReference>
<evidence type="ECO:0000256" key="4">
    <source>
        <dbReference type="ARBA" id="ARBA00022692"/>
    </source>
</evidence>
<evidence type="ECO:0000256" key="1">
    <source>
        <dbReference type="ARBA" id="ARBA00004434"/>
    </source>
</evidence>
<feature type="domain" description="Mitochondrial escape protein 2 C-terminal" evidence="11">
    <location>
        <begin position="345"/>
        <end position="831"/>
    </location>
</feature>
<dbReference type="InterPro" id="IPR027417">
    <property type="entry name" value="P-loop_NTPase"/>
</dbReference>
<name>A0A067QDB4_9AGAM</name>
<dbReference type="GO" id="GO:0006397">
    <property type="term" value="P:mRNA processing"/>
    <property type="evidence" value="ECO:0007669"/>
    <property type="project" value="UniProtKB-UniRule"/>
</dbReference>
<dbReference type="STRING" id="933084.A0A067QDB4"/>
<keyword evidence="5 10" id="KW-0999">Mitochondrion inner membrane</keyword>
<evidence type="ECO:0000256" key="6">
    <source>
        <dbReference type="ARBA" id="ARBA00022989"/>
    </source>
</evidence>
<dbReference type="Proteomes" id="UP000027265">
    <property type="component" value="Unassembled WGS sequence"/>
</dbReference>
<dbReference type="GO" id="GO:0003723">
    <property type="term" value="F:RNA binding"/>
    <property type="evidence" value="ECO:0007669"/>
    <property type="project" value="UniProtKB-UniRule"/>
</dbReference>
<comment type="function">
    <text evidence="9 10">Plays a role in maintaining the mitochondrial genome and in controlling the mtDNA escape. Involved in the regulation of mtDNA nucleotide structure and number. May have a dispensable role in early maturation of pre-rRNA.</text>
</comment>
<evidence type="ECO:0000313" key="12">
    <source>
        <dbReference type="EMBL" id="KDQ60596.1"/>
    </source>
</evidence>
<dbReference type="HOGENOM" id="CLU_007861_1_0_1"/>
<evidence type="ECO:0000259" key="11">
    <source>
        <dbReference type="Pfam" id="PF10443"/>
    </source>
</evidence>
<proteinExistence type="inferred from homology"/>
<comment type="similarity">
    <text evidence="2 10">Belongs to the YME2 family.</text>
</comment>
<dbReference type="InParanoid" id="A0A067QDB4"/>
<keyword evidence="6" id="KW-1133">Transmembrane helix</keyword>
<dbReference type="AlphaFoldDB" id="A0A067QDB4"/>
<dbReference type="SUPFAM" id="SSF52540">
    <property type="entry name" value="P-loop containing nucleoside triphosphate hydrolases"/>
    <property type="match status" value="1"/>
</dbReference>
<dbReference type="FunCoup" id="A0A067QDB4">
    <property type="interactions" value="8"/>
</dbReference>
<evidence type="ECO:0000256" key="9">
    <source>
        <dbReference type="ARBA" id="ARBA00025276"/>
    </source>
</evidence>
<keyword evidence="8" id="KW-0472">Membrane</keyword>
<accession>A0A067QDB4</accession>
<dbReference type="PANTHER" id="PTHR32198">
    <property type="entry name" value="MITOCHONDRIAL ESCAPE PROTEIN 2"/>
    <property type="match status" value="1"/>
</dbReference>
<keyword evidence="4" id="KW-0812">Transmembrane</keyword>